<dbReference type="Pfam" id="PF16370">
    <property type="entry name" value="MetallophosC"/>
    <property type="match status" value="1"/>
</dbReference>
<name>A0A078RWR0_BACUN</name>
<dbReference type="InterPro" id="IPR029052">
    <property type="entry name" value="Metallo-depent_PP-like"/>
</dbReference>
<feature type="chain" id="PRO_5001744993" evidence="1">
    <location>
        <begin position="23"/>
        <end position="477"/>
    </location>
</feature>
<dbReference type="Pfam" id="PF00149">
    <property type="entry name" value="Metallophos"/>
    <property type="match status" value="1"/>
</dbReference>
<dbReference type="PATRIC" id="fig|1339349.3.peg.3991"/>
<feature type="signal peptide" evidence="1">
    <location>
        <begin position="1"/>
        <end position="22"/>
    </location>
</feature>
<evidence type="ECO:0000259" key="2">
    <source>
        <dbReference type="Pfam" id="PF00149"/>
    </source>
</evidence>
<dbReference type="GO" id="GO:0016787">
    <property type="term" value="F:hydrolase activity"/>
    <property type="evidence" value="ECO:0007669"/>
    <property type="project" value="InterPro"/>
</dbReference>
<feature type="domain" description="Calcineurin-like phosphoesterase N-terminal" evidence="4">
    <location>
        <begin position="31"/>
        <end position="105"/>
    </location>
</feature>
<evidence type="ECO:0000313" key="5">
    <source>
        <dbReference type="EMBL" id="KDS48005.1"/>
    </source>
</evidence>
<dbReference type="Gene3D" id="3.60.21.10">
    <property type="match status" value="1"/>
</dbReference>
<dbReference type="Pfam" id="PF16371">
    <property type="entry name" value="MetallophosN"/>
    <property type="match status" value="1"/>
</dbReference>
<dbReference type="SUPFAM" id="SSF56300">
    <property type="entry name" value="Metallo-dependent phosphatases"/>
    <property type="match status" value="1"/>
</dbReference>
<dbReference type="InterPro" id="IPR004843">
    <property type="entry name" value="Calcineurin-like_PHP"/>
</dbReference>
<reference evidence="5 6" key="1">
    <citation type="submission" date="2014-04" db="EMBL/GenBank/DDBJ databases">
        <authorList>
            <person name="Sears C."/>
            <person name="Carroll K."/>
            <person name="Sack B.R."/>
            <person name="Qadri F."/>
            <person name="Myers L.L."/>
            <person name="Chung G.-T."/>
            <person name="Escheverria P."/>
            <person name="Fraser C.M."/>
            <person name="Sadzewicz L."/>
            <person name="Shefchek K.A."/>
            <person name="Tallon L."/>
            <person name="Das S.P."/>
            <person name="Daugherty S."/>
            <person name="Mongodin E.F."/>
        </authorList>
    </citation>
    <scope>NUCLEOTIDE SEQUENCE [LARGE SCALE GENOMIC DNA]</scope>
    <source>
        <strain evidence="5 6">3978 T3 ii</strain>
    </source>
</reference>
<evidence type="ECO:0000259" key="4">
    <source>
        <dbReference type="Pfam" id="PF16371"/>
    </source>
</evidence>
<evidence type="ECO:0000313" key="6">
    <source>
        <dbReference type="Proteomes" id="UP000028013"/>
    </source>
</evidence>
<dbReference type="Proteomes" id="UP000028013">
    <property type="component" value="Unassembled WGS sequence"/>
</dbReference>
<dbReference type="PANTHER" id="PTHR43143">
    <property type="entry name" value="METALLOPHOSPHOESTERASE, CALCINEURIN SUPERFAMILY"/>
    <property type="match status" value="1"/>
</dbReference>
<dbReference type="InterPro" id="IPR032288">
    <property type="entry name" value="Metallophos_C"/>
</dbReference>
<organism evidence="5 6">
    <name type="scientific">Bacteroides uniformis str. 3978 T3 ii</name>
    <dbReference type="NCBI Taxonomy" id="1339349"/>
    <lineage>
        <taxon>Bacteria</taxon>
        <taxon>Pseudomonadati</taxon>
        <taxon>Bacteroidota</taxon>
        <taxon>Bacteroidia</taxon>
        <taxon>Bacteroidales</taxon>
        <taxon>Bacteroidaceae</taxon>
        <taxon>Bacteroides</taxon>
    </lineage>
</organism>
<feature type="domain" description="Calcineurin-like phosphoesterase C-terminal" evidence="3">
    <location>
        <begin position="325"/>
        <end position="471"/>
    </location>
</feature>
<dbReference type="EMBL" id="JNHN01000184">
    <property type="protein sequence ID" value="KDS48005.1"/>
    <property type="molecule type" value="Genomic_DNA"/>
</dbReference>
<protein>
    <submittedName>
        <fullName evidence="5">Calcineurin-like phosphoesterase family protein</fullName>
    </submittedName>
</protein>
<evidence type="ECO:0000259" key="3">
    <source>
        <dbReference type="Pfam" id="PF16370"/>
    </source>
</evidence>
<accession>A0A078RWR0</accession>
<feature type="domain" description="Calcineurin-like phosphoesterase" evidence="2">
    <location>
        <begin position="119"/>
        <end position="313"/>
    </location>
</feature>
<dbReference type="InterPro" id="IPR051918">
    <property type="entry name" value="STPP_CPPED1"/>
</dbReference>
<keyword evidence="1" id="KW-0732">Signal</keyword>
<evidence type="ECO:0000256" key="1">
    <source>
        <dbReference type="SAM" id="SignalP"/>
    </source>
</evidence>
<dbReference type="PANTHER" id="PTHR43143:SF1">
    <property type="entry name" value="SERINE_THREONINE-PROTEIN PHOSPHATASE CPPED1"/>
    <property type="match status" value="1"/>
</dbReference>
<gene>
    <name evidence="5" type="ORF">M094_2937</name>
</gene>
<dbReference type="AlphaFoldDB" id="A0A078RWR0"/>
<comment type="caution">
    <text evidence="5">The sequence shown here is derived from an EMBL/GenBank/DDBJ whole genome shotgun (WGS) entry which is preliminary data.</text>
</comment>
<sequence>MNFMLRLFCSCCLFLVVSIMQAAIYPDPVEGVVTCKGKGLAGVVVTDGFDVVLTDAQGRYELPRNRDARFVYLSTPAGYLPQEGGGHIAFFFPLKKGRLKYDFELKRNLKDDMKHVFMVQTDVQVSCQEHLDSYRSYVGKARAFMEKYAKERDAFVLDCGDIVGNTPGLYPDYIQVSGGLGLPVYRIIGNHDMEMGVRSFEHSYKTYEDYFGPIYYSFNRGKAHYIILDNCFYINRDYRYIGYIDERTLQWIEKDLALVPKDHLVFVMMHIPSSTTKDIKFNALLPDETSNANSLYDLLKDHEAHLITGHTHVNGNVVFNDRLMEHNTAAVCAGFWKSMLCSDGTPQGFGLYEVDGNQVKWHYKAVDYPLEYQFQAYAPGSSKEFPEEVLANVWNWDEQWKVEWFENGTCMGEMTRCEGLDPAAVEAFSDREKMGALWVNAFPTNHLFKAVPKDKKARIEVLVTDRFGTVYKQLVKE</sequence>
<dbReference type="InterPro" id="IPR032285">
    <property type="entry name" value="Metallophos_N"/>
</dbReference>
<proteinExistence type="predicted"/>